<dbReference type="Pfam" id="PF09588">
    <property type="entry name" value="YqaJ"/>
    <property type="match status" value="1"/>
</dbReference>
<organism evidence="4 5">
    <name type="scientific">Escherichia phage ST32</name>
    <dbReference type="NCBI Taxonomy" id="2005048"/>
    <lineage>
        <taxon>Viruses</taxon>
        <taxon>Duplodnaviria</taxon>
        <taxon>Heunggongvirae</taxon>
        <taxon>Uroviricota</taxon>
        <taxon>Caudoviricetes</taxon>
        <taxon>Chaseviridae</taxon>
        <taxon>Cleopatravirinae</taxon>
        <taxon>Carltongylesvirus</taxon>
        <taxon>Carltongylesvirus ST32</taxon>
    </lineage>
</organism>
<dbReference type="InterPro" id="IPR011604">
    <property type="entry name" value="PDDEXK-like_dom_sf"/>
</dbReference>
<feature type="domain" description="YqaJ viral recombinase" evidence="3">
    <location>
        <begin position="468"/>
        <end position="604"/>
    </location>
</feature>
<proteinExistence type="predicted"/>
<feature type="region of interest" description="Disordered" evidence="1">
    <location>
        <begin position="1095"/>
        <end position="1114"/>
    </location>
</feature>
<dbReference type="InterPro" id="IPR051703">
    <property type="entry name" value="NF-kappa-B_Signaling_Reg"/>
</dbReference>
<dbReference type="PANTHER" id="PTHR46609:SF6">
    <property type="entry name" value="EXONUCLEASE, PHAGE-TYPE_RECB, C-TERMINAL DOMAIN-CONTAINING PROTEIN-RELATED"/>
    <property type="match status" value="1"/>
</dbReference>
<reference evidence="5" key="1">
    <citation type="submission" date="2017-05" db="EMBL/GenBank/DDBJ databases">
        <title>ST32 complete genome sequence.</title>
        <authorList>
            <person name="Liu X."/>
            <person name="Liu H."/>
        </authorList>
    </citation>
    <scope>NUCLEOTIDE SEQUENCE [LARGE SCALE GENOMIC DNA]</scope>
</reference>
<dbReference type="SUPFAM" id="SSF52980">
    <property type="entry name" value="Restriction endonuclease-like"/>
    <property type="match status" value="1"/>
</dbReference>
<dbReference type="InterPro" id="IPR008258">
    <property type="entry name" value="Transglycosylase_SLT_dom_1"/>
</dbReference>
<feature type="domain" description="Transglycosylase SLT" evidence="2">
    <location>
        <begin position="1061"/>
        <end position="1152"/>
    </location>
</feature>
<name>A0A2U9DT70_9CAUD</name>
<gene>
    <name evidence="4" type="ORF">ST32_0066</name>
</gene>
<dbReference type="SUPFAM" id="SSF53955">
    <property type="entry name" value="Lysozyme-like"/>
    <property type="match status" value="1"/>
</dbReference>
<evidence type="ECO:0000313" key="5">
    <source>
        <dbReference type="Proteomes" id="UP000222133"/>
    </source>
</evidence>
<sequence length="1241" mass="134571">MKTMANQKDLMKLSVNELIALGSQSGLTFHAGMKKSHMVQQLSASAASGWLDTNAELMGGSFEDDSLITESLGDSSMISDAAHIAQVLSSAGYTEAFHAAMNGPTHHVEAVHAYMERLGVNTDDVWMHMPKPNPNLPQGSFNMLNAYMRDTLQGHQDIMPEIPGHYAGDIMAEYSTNRGNIADSYNYMAHMYVDREQYSNHEQYARDISRVAKRLEQELPAAFKEVGYTSASNVGNKSAPHISYMDALPQIGSHSIVSGIAHPRAPLNASGLPLGSYGSGINPEYSLTASLTGGTGWSEPSKALYSSISEAVKSAAKVYSGSKGMMNTRHEVSDRDMIMDSATRYTDLEEARSGYENLRSELADEPAYSASSVRAILENTYDKMDAEPVRIPKMKGASQRIEKDSQPTSTEFTAQLGEATNWNSARMRREEIAIANMDSAGFRDVSDYGTGRSESPVRFHDLEQGSQEWLDFRKNYDITGSTVGTFLGNNPYTRPWAGMIDKIGLSRSKEHSDFTKKMFADGHRTEEEARARVGKEFGFDIKQTGAITNDNYPAFMYSPDGLIGDDAIWEHKNPQRAGKFADLLKGDHPDYMDQIQFGMHVSGRSRALFSQTINDETRSQWIEKDEGWYERNRNRLDSVLGRLDAGREFVRNNAGLDREELIAGARSAMTGDGIWKDIRQRSTRGYSAVAGTPEDPFIGSRSSYNPTASYSDYQPNFVMHEQNFPATTGNGDTGNDSMALSVKKGILAAQEENRQKGIGADADFNGKADSMGWDRERFDAANGGGYSGGGGGRGGNFTSGGNYYDDYGRMGGSLAAGIAGGSIGSATNGVMQALMATPAGRMAAVGIGAIQIGNEAAEYMNDFIGNSLDAGVINPNEYSSMSQGLEMLGLNSQQAARLNQTAHSAYNTMLNGDPSAAVNIVRGSRGLLTIGDIRATGGDPVALARIMQERGKERGWSQARIAGAAEMAGLNGMARAYDRTEYSHEQAGSVVEAGRNSDFAEGMAQSEMLQGSRARMLPSYNVPQSVLSNGASVFEAGSDALDSVRTGFNNTREFAGSVYDFIAQEESGGREYNKDGSRVTSRTGARGIMQILPSTARDPGFGIRPSDGTPEDDARVGREYYDAMYKRYGDHEKAMAAYTDGPGTVDKAVDKNGLDWLTAVPVQAQNRVKAFREWSKSSQSLEEGATGFTRNGMSYGQTQTVVNVKIDAKVNNQTASATVAIPGGQTVTQQMNMNNGAQQRR</sequence>
<keyword evidence="5" id="KW-1185">Reference proteome</keyword>
<dbReference type="Proteomes" id="UP000222133">
    <property type="component" value="Segment"/>
</dbReference>
<dbReference type="CDD" id="cd00254">
    <property type="entry name" value="LT-like"/>
    <property type="match status" value="1"/>
</dbReference>
<evidence type="ECO:0000259" key="2">
    <source>
        <dbReference type="Pfam" id="PF01464"/>
    </source>
</evidence>
<dbReference type="InterPro" id="IPR011335">
    <property type="entry name" value="Restrct_endonuc-II-like"/>
</dbReference>
<dbReference type="InterPro" id="IPR019080">
    <property type="entry name" value="YqaJ_viral_recombinase"/>
</dbReference>
<evidence type="ECO:0000313" key="4">
    <source>
        <dbReference type="EMBL" id="AWP47871.1"/>
    </source>
</evidence>
<evidence type="ECO:0000259" key="3">
    <source>
        <dbReference type="Pfam" id="PF09588"/>
    </source>
</evidence>
<evidence type="ECO:0000256" key="1">
    <source>
        <dbReference type="SAM" id="MobiDB-lite"/>
    </source>
</evidence>
<accession>A0A2U9DT70</accession>
<dbReference type="InterPro" id="IPR023346">
    <property type="entry name" value="Lysozyme-like_dom_sf"/>
</dbReference>
<dbReference type="Gene3D" id="1.10.530.10">
    <property type="match status" value="1"/>
</dbReference>
<dbReference type="Gene3D" id="3.90.320.10">
    <property type="match status" value="1"/>
</dbReference>
<dbReference type="PANTHER" id="PTHR46609">
    <property type="entry name" value="EXONUCLEASE, PHAGE-TYPE/RECB, C-TERMINAL DOMAIN-CONTAINING PROTEIN"/>
    <property type="match status" value="1"/>
</dbReference>
<protein>
    <submittedName>
        <fullName evidence="4">Tail fiber</fullName>
    </submittedName>
</protein>
<dbReference type="EMBL" id="MF044458">
    <property type="protein sequence ID" value="AWP47871.1"/>
    <property type="molecule type" value="Genomic_DNA"/>
</dbReference>
<dbReference type="Pfam" id="PF01464">
    <property type="entry name" value="SLT"/>
    <property type="match status" value="1"/>
</dbReference>